<dbReference type="InterPro" id="IPR032466">
    <property type="entry name" value="Metal_Hydrolase"/>
</dbReference>
<accession>A0A1E5XTW4</accession>
<dbReference type="OrthoDB" id="1407586at2"/>
<organism evidence="3 4">
    <name type="scientific">Devosia insulae DS-56</name>
    <dbReference type="NCBI Taxonomy" id="1116389"/>
    <lineage>
        <taxon>Bacteria</taxon>
        <taxon>Pseudomonadati</taxon>
        <taxon>Pseudomonadota</taxon>
        <taxon>Alphaproteobacteria</taxon>
        <taxon>Hyphomicrobiales</taxon>
        <taxon>Devosiaceae</taxon>
        <taxon>Devosia</taxon>
    </lineage>
</organism>
<feature type="domain" description="Amidohydrolase-related" evidence="2">
    <location>
        <begin position="60"/>
        <end position="279"/>
    </location>
</feature>
<dbReference type="AlphaFoldDB" id="A0A1E5XTW4"/>
<reference evidence="3 4" key="1">
    <citation type="journal article" date="2015" name="Genome Announc.">
        <title>Genome Assemblies of Three Soil-Associated Devosia species: D. insulae, D. limi, and D. soli.</title>
        <authorList>
            <person name="Hassan Y.I."/>
            <person name="Lepp D."/>
            <person name="Zhou T."/>
        </authorList>
    </citation>
    <scope>NUCLEOTIDE SEQUENCE [LARGE SCALE GENOMIC DNA]</scope>
    <source>
        <strain evidence="3 4">DS-56</strain>
    </source>
</reference>
<name>A0A1E5XTW4_9HYPH</name>
<dbReference type="GO" id="GO:0016831">
    <property type="term" value="F:carboxy-lyase activity"/>
    <property type="evidence" value="ECO:0007669"/>
    <property type="project" value="InterPro"/>
</dbReference>
<dbReference type="GO" id="GO:0016787">
    <property type="term" value="F:hydrolase activity"/>
    <property type="evidence" value="ECO:0007669"/>
    <property type="project" value="UniProtKB-KW"/>
</dbReference>
<keyword evidence="4" id="KW-1185">Reference proteome</keyword>
<dbReference type="Pfam" id="PF04909">
    <property type="entry name" value="Amidohydro_2"/>
    <property type="match status" value="1"/>
</dbReference>
<dbReference type="Proteomes" id="UP000095463">
    <property type="component" value="Unassembled WGS sequence"/>
</dbReference>
<protein>
    <submittedName>
        <fullName evidence="3">Amidohydrolase</fullName>
    </submittedName>
</protein>
<comment type="caution">
    <text evidence="3">The sequence shown here is derived from an EMBL/GenBank/DDBJ whole genome shotgun (WGS) entry which is preliminary data.</text>
</comment>
<dbReference type="EMBL" id="LAJE02000096">
    <property type="protein sequence ID" value="OEO32055.1"/>
    <property type="molecule type" value="Genomic_DNA"/>
</dbReference>
<evidence type="ECO:0000256" key="1">
    <source>
        <dbReference type="ARBA" id="ARBA00023239"/>
    </source>
</evidence>
<dbReference type="InterPro" id="IPR032465">
    <property type="entry name" value="ACMSD"/>
</dbReference>
<dbReference type="PANTHER" id="PTHR21240:SF19">
    <property type="entry name" value="CATALYTIC_ HYDROLASE"/>
    <property type="match status" value="1"/>
</dbReference>
<dbReference type="SUPFAM" id="SSF51556">
    <property type="entry name" value="Metallo-dependent hydrolases"/>
    <property type="match status" value="1"/>
</dbReference>
<dbReference type="RefSeq" id="WP_069908790.1">
    <property type="nucleotide sequence ID" value="NZ_LAJE02000096.1"/>
</dbReference>
<evidence type="ECO:0000313" key="4">
    <source>
        <dbReference type="Proteomes" id="UP000095463"/>
    </source>
</evidence>
<dbReference type="PANTHER" id="PTHR21240">
    <property type="entry name" value="2-AMINO-3-CARBOXYLMUCONATE-6-SEMIALDEHYDE DECARBOXYLASE"/>
    <property type="match status" value="1"/>
</dbReference>
<gene>
    <name evidence="3" type="ORF">VW23_013385</name>
</gene>
<sequence>MTARAYCDCHVNIYNEEHILPLYWTLHGRVRKGELSHQSDADSLYTAMADVEKAIIFTLRYADAIGVEGNDELTAAAVKKYPDKFVGFAYVDPRRPDYMDMLHHAIEDLGLKGVKFGPIYNGVHLSDPRLEPVYEYLQKHNIPLTMHMGTTYARNAPVELGRAIHVEPVALKYPDLTMILAHMGHPWYDEAIVVARKQPNVWLEQSALFYRPWQYYNMLVLAEEYRTADKIFFGTDFPFAGVAESADGLININKQVEGTNLPRVSEETIQSILWSNPFKTWWKGDNPLA</sequence>
<proteinExistence type="predicted"/>
<dbReference type="InterPro" id="IPR006680">
    <property type="entry name" value="Amidohydro-rel"/>
</dbReference>
<dbReference type="CDD" id="cd01292">
    <property type="entry name" value="metallo-dependent_hydrolases"/>
    <property type="match status" value="1"/>
</dbReference>
<dbReference type="Gene3D" id="3.20.20.140">
    <property type="entry name" value="Metal-dependent hydrolases"/>
    <property type="match status" value="1"/>
</dbReference>
<evidence type="ECO:0000313" key="3">
    <source>
        <dbReference type="EMBL" id="OEO32055.1"/>
    </source>
</evidence>
<keyword evidence="1" id="KW-0456">Lyase</keyword>
<evidence type="ECO:0000259" key="2">
    <source>
        <dbReference type="Pfam" id="PF04909"/>
    </source>
</evidence>